<accession>A0A9W7TN39</accession>
<dbReference type="PROSITE" id="PS50221">
    <property type="entry name" value="GAIN_B"/>
    <property type="match status" value="1"/>
</dbReference>
<dbReference type="GO" id="GO:0005886">
    <property type="term" value="C:plasma membrane"/>
    <property type="evidence" value="ECO:0007669"/>
    <property type="project" value="TreeGrafter"/>
</dbReference>
<evidence type="ECO:0000256" key="1">
    <source>
        <dbReference type="ARBA" id="ARBA00004141"/>
    </source>
</evidence>
<dbReference type="EMBL" id="JAFHDT010000015">
    <property type="protein sequence ID" value="KAI7800210.1"/>
    <property type="molecule type" value="Genomic_DNA"/>
</dbReference>
<feature type="transmembrane region" description="Helical" evidence="6">
    <location>
        <begin position="506"/>
        <end position="522"/>
    </location>
</feature>
<feature type="transmembrane region" description="Helical" evidence="6">
    <location>
        <begin position="703"/>
        <end position="722"/>
    </location>
</feature>
<dbReference type="Gene3D" id="1.20.1070.10">
    <property type="entry name" value="Rhodopsin 7-helix transmembrane proteins"/>
    <property type="match status" value="1"/>
</dbReference>
<evidence type="ECO:0000256" key="4">
    <source>
        <dbReference type="ARBA" id="ARBA00023136"/>
    </source>
</evidence>
<dbReference type="AlphaFoldDB" id="A0A9W7TN39"/>
<feature type="transmembrane region" description="Helical" evidence="6">
    <location>
        <begin position="575"/>
        <end position="597"/>
    </location>
</feature>
<organism evidence="9 10">
    <name type="scientific">Triplophysa rosa</name>
    <name type="common">Cave loach</name>
    <dbReference type="NCBI Taxonomy" id="992332"/>
    <lineage>
        <taxon>Eukaryota</taxon>
        <taxon>Metazoa</taxon>
        <taxon>Chordata</taxon>
        <taxon>Craniata</taxon>
        <taxon>Vertebrata</taxon>
        <taxon>Euteleostomi</taxon>
        <taxon>Actinopterygii</taxon>
        <taxon>Neopterygii</taxon>
        <taxon>Teleostei</taxon>
        <taxon>Ostariophysi</taxon>
        <taxon>Cypriniformes</taxon>
        <taxon>Nemacheilidae</taxon>
        <taxon>Triplophysa</taxon>
    </lineage>
</organism>
<proteinExistence type="predicted"/>
<evidence type="ECO:0000256" key="2">
    <source>
        <dbReference type="ARBA" id="ARBA00022692"/>
    </source>
</evidence>
<dbReference type="PANTHER" id="PTHR12011:SF474">
    <property type="entry name" value="ADHESION G PROTEIN-COUPLED RECEPTOR G11-RELATED"/>
    <property type="match status" value="1"/>
</dbReference>
<evidence type="ECO:0000259" key="7">
    <source>
        <dbReference type="PROSITE" id="PS50221"/>
    </source>
</evidence>
<evidence type="ECO:0000256" key="3">
    <source>
        <dbReference type="ARBA" id="ARBA00022989"/>
    </source>
</evidence>
<evidence type="ECO:0000313" key="10">
    <source>
        <dbReference type="Proteomes" id="UP001059041"/>
    </source>
</evidence>
<name>A0A9W7TN39_TRIRA</name>
<feature type="transmembrane region" description="Helical" evidence="6">
    <location>
        <begin position="674"/>
        <end position="697"/>
    </location>
</feature>
<dbReference type="PRINTS" id="PR00249">
    <property type="entry name" value="GPCRSECRETIN"/>
</dbReference>
<dbReference type="Proteomes" id="UP001059041">
    <property type="component" value="Linkage Group LG15"/>
</dbReference>
<dbReference type="GO" id="GO:0007166">
    <property type="term" value="P:cell surface receptor signaling pathway"/>
    <property type="evidence" value="ECO:0007669"/>
    <property type="project" value="InterPro"/>
</dbReference>
<comment type="caution">
    <text evidence="9">The sequence shown here is derived from an EMBL/GenBank/DDBJ whole genome shotgun (WGS) entry which is preliminary data.</text>
</comment>
<feature type="domain" description="GAIN-B" evidence="7">
    <location>
        <begin position="312"/>
        <end position="461"/>
    </location>
</feature>
<protein>
    <submittedName>
        <fullName evidence="9">G-protein coupled receptor 64</fullName>
    </submittedName>
</protein>
<dbReference type="InterPro" id="IPR057244">
    <property type="entry name" value="GAIN_B"/>
</dbReference>
<comment type="subcellular location">
    <subcellularLocation>
        <location evidence="1">Membrane</location>
        <topology evidence="1">Multi-pass membrane protein</topology>
    </subcellularLocation>
</comment>
<dbReference type="Gene3D" id="2.60.220.50">
    <property type="match status" value="1"/>
</dbReference>
<evidence type="ECO:0000256" key="6">
    <source>
        <dbReference type="SAM" id="Phobius"/>
    </source>
</evidence>
<keyword evidence="9" id="KW-0675">Receptor</keyword>
<dbReference type="InterPro" id="IPR046338">
    <property type="entry name" value="GAIN_dom_sf"/>
</dbReference>
<keyword evidence="2 6" id="KW-0812">Transmembrane</keyword>
<dbReference type="Pfam" id="PF00002">
    <property type="entry name" value="7tm_2"/>
    <property type="match status" value="1"/>
</dbReference>
<dbReference type="PANTHER" id="PTHR12011">
    <property type="entry name" value="ADHESION G-PROTEIN COUPLED RECEPTOR"/>
    <property type="match status" value="1"/>
</dbReference>
<reference evidence="9" key="1">
    <citation type="submission" date="2021-02" db="EMBL/GenBank/DDBJ databases">
        <title>Comparative genomics reveals that relaxation of natural selection precedes convergent phenotypic evolution of cavefish.</title>
        <authorList>
            <person name="Peng Z."/>
        </authorList>
    </citation>
    <scope>NUCLEOTIDE SEQUENCE</scope>
    <source>
        <tissue evidence="9">Muscle</tissue>
    </source>
</reference>
<evidence type="ECO:0000259" key="8">
    <source>
        <dbReference type="PROSITE" id="PS50261"/>
    </source>
</evidence>
<keyword evidence="4 6" id="KW-0472">Membrane</keyword>
<evidence type="ECO:0000313" key="9">
    <source>
        <dbReference type="EMBL" id="KAI7800210.1"/>
    </source>
</evidence>
<dbReference type="InterPro" id="IPR000832">
    <property type="entry name" value="GPCR_2_secretin-like"/>
</dbReference>
<feature type="transmembrane region" description="Helical" evidence="6">
    <location>
        <begin position="629"/>
        <end position="653"/>
    </location>
</feature>
<dbReference type="PROSITE" id="PS50261">
    <property type="entry name" value="G_PROTEIN_RECEP_F2_4"/>
    <property type="match status" value="1"/>
</dbReference>
<dbReference type="InterPro" id="IPR000203">
    <property type="entry name" value="GPS"/>
</dbReference>
<keyword evidence="10" id="KW-1185">Reference proteome</keyword>
<dbReference type="Pfam" id="PF01825">
    <property type="entry name" value="GPS"/>
    <property type="match status" value="1"/>
</dbReference>
<feature type="domain" description="G-protein coupled receptors family 2 profile 2" evidence="8">
    <location>
        <begin position="470"/>
        <end position="725"/>
    </location>
</feature>
<keyword evidence="3 6" id="KW-1133">Transmembrane helix</keyword>
<evidence type="ECO:0000256" key="5">
    <source>
        <dbReference type="ARBA" id="ARBA00023157"/>
    </source>
</evidence>
<feature type="transmembrane region" description="Helical" evidence="6">
    <location>
        <begin position="542"/>
        <end position="563"/>
    </location>
</feature>
<sequence>MRAPSSAETREFFQREHWLAVSVHRLYTHVCVSALSKPALNNLNLLVKYISYEKYVFLNFGDWLCRSDLFLPTKIVPICSILLVCQRIRYIISNLEMNYEQSCVGQYLTGRLTSLNAKDEGRVMFSTHCFPDPGVSLFQMASVYELSVSRNNAPAIVCLIKGRSWVKEGKEFRFYIPVNHNSGLLCKWPTPNTASLVQLNKPNITCLKPTEKCQKAEYKTQSCTTSNNTNIIGIHENGTATCYKCGSPVQNLTAIRLNTSQTFQGEEVDAGKAAKVMDNLQQLLPLMGNLTEVCVCMGDVQGVVKKIDTEEAITTVAFIYSSENGVTILDDVDEIKKFPGAFIIPKEAAQKAFNQTQGKALLGIFRFSNMTKDENNSEVLNNDVYAIEMGTDISNLTEGIQLRFQYKEDKARPVCVSWDGNGSKPTWITDGCNTTYDKDKITCSCYHLTFFAVLMSPVDTPISNQDLVALSYITYIGCGLSMFFLGIGLFMHFLLRKAKASNSVHVLINLFVALFLLNLTFLSNEYVARMNQITACRVMAGFMHYCMLASFTWFAVEAFHLCLQMAKPTVTIDHYITKISVVGWVPPALVVTFMYFLGKYGEKTIQTETSNNGTMCWINDPVVHYGVNIGYYCFVFIFTLSTFIVILRWICMLRQKRWNKMEKINGSKTGTSDVVTVMGLCCMLGLTWSFSFFSFGALRVPSYYIFTILNSFQGFFLFIYYIKSSTLFGDAASSECSKTSEDTTTENPYVN</sequence>
<gene>
    <name evidence="9" type="ORF">IRJ41_025489</name>
</gene>
<dbReference type="GO" id="GO:0004930">
    <property type="term" value="F:G protein-coupled receptor activity"/>
    <property type="evidence" value="ECO:0007669"/>
    <property type="project" value="InterPro"/>
</dbReference>
<keyword evidence="5" id="KW-1015">Disulfide bond</keyword>
<feature type="transmembrane region" description="Helical" evidence="6">
    <location>
        <begin position="472"/>
        <end position="494"/>
    </location>
</feature>
<dbReference type="SMART" id="SM00303">
    <property type="entry name" value="GPS"/>
    <property type="match status" value="1"/>
</dbReference>
<dbReference type="GO" id="GO:0007189">
    <property type="term" value="P:adenylate cyclase-activating G protein-coupled receptor signaling pathway"/>
    <property type="evidence" value="ECO:0007669"/>
    <property type="project" value="TreeGrafter"/>
</dbReference>
<dbReference type="InterPro" id="IPR017981">
    <property type="entry name" value="GPCR_2-like_7TM"/>
</dbReference>